<keyword evidence="4" id="KW-1185">Reference proteome</keyword>
<evidence type="ECO:0000259" key="2">
    <source>
        <dbReference type="Pfam" id="PF20434"/>
    </source>
</evidence>
<dbReference type="EMBL" id="JAJEPU010000061">
    <property type="protein sequence ID" value="MCC2165890.1"/>
    <property type="molecule type" value="Genomic_DNA"/>
</dbReference>
<dbReference type="PANTHER" id="PTHR48081">
    <property type="entry name" value="AB HYDROLASE SUPERFAMILY PROTEIN C4A8.06C"/>
    <property type="match status" value="1"/>
</dbReference>
<dbReference type="RefSeq" id="WP_308452081.1">
    <property type="nucleotide sequence ID" value="NZ_JAJEPU010000061.1"/>
</dbReference>
<evidence type="ECO:0000256" key="1">
    <source>
        <dbReference type="ARBA" id="ARBA00022801"/>
    </source>
</evidence>
<dbReference type="InterPro" id="IPR050300">
    <property type="entry name" value="GDXG_lipolytic_enzyme"/>
</dbReference>
<keyword evidence="1 3" id="KW-0378">Hydrolase</keyword>
<reference evidence="3" key="1">
    <citation type="submission" date="2021-10" db="EMBL/GenBank/DDBJ databases">
        <title>Anaerobic single-cell dispensing facilitates the cultivation of human gut bacteria.</title>
        <authorList>
            <person name="Afrizal A."/>
        </authorList>
    </citation>
    <scope>NUCLEOTIDE SEQUENCE</scope>
    <source>
        <strain evidence="3">CLA-AA-H274</strain>
    </source>
</reference>
<evidence type="ECO:0000313" key="3">
    <source>
        <dbReference type="EMBL" id="MCC2165890.1"/>
    </source>
</evidence>
<dbReference type="InterPro" id="IPR049492">
    <property type="entry name" value="BD-FAE-like_dom"/>
</dbReference>
<dbReference type="AlphaFoldDB" id="A0AAE3AUS7"/>
<accession>A0AAE3AUS7</accession>
<proteinExistence type="predicted"/>
<evidence type="ECO:0000313" key="4">
    <source>
        <dbReference type="Proteomes" id="UP001198962"/>
    </source>
</evidence>
<gene>
    <name evidence="3" type="ORF">LKD32_13600</name>
</gene>
<protein>
    <submittedName>
        <fullName evidence="3">Alpha/beta hydrolase</fullName>
    </submittedName>
</protein>
<dbReference type="InterPro" id="IPR029058">
    <property type="entry name" value="AB_hydrolase_fold"/>
</dbReference>
<feature type="domain" description="BD-FAE-like" evidence="2">
    <location>
        <begin position="35"/>
        <end position="226"/>
    </location>
</feature>
<dbReference type="GO" id="GO:0016787">
    <property type="term" value="F:hydrolase activity"/>
    <property type="evidence" value="ECO:0007669"/>
    <property type="project" value="UniProtKB-KW"/>
</dbReference>
<dbReference type="PANTHER" id="PTHR48081:SF6">
    <property type="entry name" value="PEPTIDASE S9 PROLYL OLIGOPEPTIDASE CATALYTIC DOMAIN-CONTAINING PROTEIN"/>
    <property type="match status" value="1"/>
</dbReference>
<dbReference type="Pfam" id="PF20434">
    <property type="entry name" value="BD-FAE"/>
    <property type="match status" value="1"/>
</dbReference>
<comment type="caution">
    <text evidence="3">The sequence shown here is derived from an EMBL/GenBank/DDBJ whole genome shotgun (WGS) entry which is preliminary data.</text>
</comment>
<name>A0AAE3AUS7_9FIRM</name>
<dbReference type="Proteomes" id="UP001198962">
    <property type="component" value="Unassembled WGS sequence"/>
</dbReference>
<organism evidence="3 4">
    <name type="scientific">Brotaphodocola catenula</name>
    <dbReference type="NCBI Taxonomy" id="2885361"/>
    <lineage>
        <taxon>Bacteria</taxon>
        <taxon>Bacillati</taxon>
        <taxon>Bacillota</taxon>
        <taxon>Clostridia</taxon>
        <taxon>Lachnospirales</taxon>
        <taxon>Lachnospiraceae</taxon>
        <taxon>Brotaphodocola</taxon>
    </lineage>
</organism>
<sequence length="278" mass="30864">MKVWTERIEGIGANGEENEQTVKASYTAYLIDNNPEEAEKKRKAIIICPGGGYRFVSPREAEPIALEYLAMGYHAFVLSYSVAPSRFPQAIEELAWLTVHIRRHAEEWKIQEDGIVVSGFSAGGHLAGSLGAFWNQEWLAQAVGAENEEIRPNGMILCYPVVTAGEYCHRGSVENLLGDRADEKEAQDQFSLEFQVGAHTPKTFLWHTVTDQTVPVQNSLLLANALVQSGVNLEMHLYPVGCHGLSLATEETAVGQENRVEPQCQNWIELAGNWMSHL</sequence>
<dbReference type="SUPFAM" id="SSF53474">
    <property type="entry name" value="alpha/beta-Hydrolases"/>
    <property type="match status" value="1"/>
</dbReference>
<dbReference type="Gene3D" id="3.40.50.1820">
    <property type="entry name" value="alpha/beta hydrolase"/>
    <property type="match status" value="1"/>
</dbReference>